<evidence type="ECO:0000313" key="2">
    <source>
        <dbReference type="Proteomes" id="UP000622547"/>
    </source>
</evidence>
<sequence length="73" mass="7964">MTNATATPRSPEVDGLLRLIATHANQHLGSYAGDAVKRVLVEALDGDHDEAERLIAHAERMRQAPEYGEDIAQ</sequence>
<dbReference type="RefSeq" id="WP_204078262.1">
    <property type="nucleotide sequence ID" value="NZ_BOOP01000048.1"/>
</dbReference>
<dbReference type="AlphaFoldDB" id="A0A8J3UCB5"/>
<keyword evidence="2" id="KW-1185">Reference proteome</keyword>
<name>A0A8J3UCB5_9ACTN</name>
<accession>A0A8J3UCB5</accession>
<protein>
    <submittedName>
        <fullName evidence="1">Uncharacterized protein</fullName>
    </submittedName>
</protein>
<evidence type="ECO:0000313" key="1">
    <source>
        <dbReference type="EMBL" id="GII42849.1"/>
    </source>
</evidence>
<gene>
    <name evidence="1" type="ORF">Pph01_78520</name>
</gene>
<dbReference type="EMBL" id="BOOP01000048">
    <property type="protein sequence ID" value="GII42849.1"/>
    <property type="molecule type" value="Genomic_DNA"/>
</dbReference>
<proteinExistence type="predicted"/>
<dbReference type="Proteomes" id="UP000622547">
    <property type="component" value="Unassembled WGS sequence"/>
</dbReference>
<reference evidence="1 2" key="1">
    <citation type="submission" date="2021-01" db="EMBL/GenBank/DDBJ databases">
        <title>Whole genome shotgun sequence of Planotetraspora phitsanulokensis NBRC 104273.</title>
        <authorList>
            <person name="Komaki H."/>
            <person name="Tamura T."/>
        </authorList>
    </citation>
    <scope>NUCLEOTIDE SEQUENCE [LARGE SCALE GENOMIC DNA]</scope>
    <source>
        <strain evidence="1 2">NBRC 104273</strain>
    </source>
</reference>
<organism evidence="1 2">
    <name type="scientific">Planotetraspora phitsanulokensis</name>
    <dbReference type="NCBI Taxonomy" id="575192"/>
    <lineage>
        <taxon>Bacteria</taxon>
        <taxon>Bacillati</taxon>
        <taxon>Actinomycetota</taxon>
        <taxon>Actinomycetes</taxon>
        <taxon>Streptosporangiales</taxon>
        <taxon>Streptosporangiaceae</taxon>
        <taxon>Planotetraspora</taxon>
    </lineage>
</organism>
<comment type="caution">
    <text evidence="1">The sequence shown here is derived from an EMBL/GenBank/DDBJ whole genome shotgun (WGS) entry which is preliminary data.</text>
</comment>